<dbReference type="Pfam" id="PF03948">
    <property type="entry name" value="Ribosomal_L9_C"/>
    <property type="match status" value="1"/>
</dbReference>
<dbReference type="GO" id="GO:0005840">
    <property type="term" value="C:ribosome"/>
    <property type="evidence" value="ECO:0007669"/>
    <property type="project" value="UniProtKB-KW"/>
</dbReference>
<dbReference type="InterPro" id="IPR036935">
    <property type="entry name" value="Ribosomal_bL9_N_sf"/>
</dbReference>
<dbReference type="InterPro" id="IPR036791">
    <property type="entry name" value="Ribosomal_bL9_C_sf"/>
</dbReference>
<dbReference type="InterPro" id="IPR020594">
    <property type="entry name" value="Ribosomal_bL9_bac/chp"/>
</dbReference>
<dbReference type="HAMAP" id="MF_00503">
    <property type="entry name" value="Ribosomal_bL9"/>
    <property type="match status" value="1"/>
</dbReference>
<evidence type="ECO:0000313" key="11">
    <source>
        <dbReference type="Proteomes" id="UP000595197"/>
    </source>
</evidence>
<evidence type="ECO:0000256" key="8">
    <source>
        <dbReference type="SAM" id="Coils"/>
    </source>
</evidence>
<dbReference type="EMBL" id="CP067420">
    <property type="protein sequence ID" value="QQP88047.1"/>
    <property type="molecule type" value="Genomic_DNA"/>
</dbReference>
<evidence type="ECO:0000313" key="10">
    <source>
        <dbReference type="EMBL" id="QQP88047.1"/>
    </source>
</evidence>
<protein>
    <recommendedName>
        <fullName evidence="6 7">Large ribosomal subunit protein bL9</fullName>
    </recommendedName>
</protein>
<dbReference type="Proteomes" id="UP000595197">
    <property type="component" value="Chromosome"/>
</dbReference>
<evidence type="ECO:0000256" key="2">
    <source>
        <dbReference type="ARBA" id="ARBA00022730"/>
    </source>
</evidence>
<evidence type="ECO:0000256" key="3">
    <source>
        <dbReference type="ARBA" id="ARBA00022884"/>
    </source>
</evidence>
<keyword evidence="11" id="KW-1185">Reference proteome</keyword>
<evidence type="ECO:0000256" key="6">
    <source>
        <dbReference type="ARBA" id="ARBA00035292"/>
    </source>
</evidence>
<sequence>MDIILLERVEKLGQMGQVVKVRPGYARNFLLPQKKALRATKANLAFFETQKAQLEAQNLERRKDAEEVAGKMKGLAVVITRQAAESGMLYGSVNGRDIAEAVTANGFTVERNQVAISDPIKSLGLFDVRVILHPEVSVNVKVNVARSLEEAEMQAQRGGMITAADLLADEEEAEAAAAAAAGEEEDTDNA</sequence>
<name>A0ABX7B152_9PROT</name>
<keyword evidence="3 7" id="KW-0694">RNA-binding</keyword>
<dbReference type="SUPFAM" id="SSF55653">
    <property type="entry name" value="Ribosomal protein L9 C-domain"/>
    <property type="match status" value="1"/>
</dbReference>
<evidence type="ECO:0000259" key="9">
    <source>
        <dbReference type="PROSITE" id="PS00651"/>
    </source>
</evidence>
<evidence type="ECO:0000256" key="7">
    <source>
        <dbReference type="HAMAP-Rule" id="MF_00503"/>
    </source>
</evidence>
<keyword evidence="4 7" id="KW-0689">Ribosomal protein</keyword>
<dbReference type="InterPro" id="IPR020070">
    <property type="entry name" value="Ribosomal_bL9_N"/>
</dbReference>
<dbReference type="PANTHER" id="PTHR21368">
    <property type="entry name" value="50S RIBOSOMAL PROTEIN L9"/>
    <property type="match status" value="1"/>
</dbReference>
<proteinExistence type="inferred from homology"/>
<feature type="coiled-coil region" evidence="8">
    <location>
        <begin position="37"/>
        <end position="69"/>
    </location>
</feature>
<feature type="domain" description="Ribosomal protein L9" evidence="9">
    <location>
        <begin position="13"/>
        <end position="40"/>
    </location>
</feature>
<evidence type="ECO:0000256" key="1">
    <source>
        <dbReference type="ARBA" id="ARBA00010605"/>
    </source>
</evidence>
<dbReference type="PROSITE" id="PS00651">
    <property type="entry name" value="RIBOSOMAL_L9"/>
    <property type="match status" value="1"/>
</dbReference>
<gene>
    <name evidence="7 10" type="primary">rplI</name>
    <name evidence="10" type="ORF">IGS68_18520</name>
</gene>
<comment type="function">
    <text evidence="7">Binds to the 23S rRNA.</text>
</comment>
<dbReference type="NCBIfam" id="TIGR00158">
    <property type="entry name" value="L9"/>
    <property type="match status" value="1"/>
</dbReference>
<dbReference type="RefSeq" id="WP_201072437.1">
    <property type="nucleotide sequence ID" value="NZ_CP067420.1"/>
</dbReference>
<accession>A0ABX7B152</accession>
<organism evidence="10 11">
    <name type="scientific">Skermanella cutis</name>
    <dbReference type="NCBI Taxonomy" id="2775420"/>
    <lineage>
        <taxon>Bacteria</taxon>
        <taxon>Pseudomonadati</taxon>
        <taxon>Pseudomonadota</taxon>
        <taxon>Alphaproteobacteria</taxon>
        <taxon>Rhodospirillales</taxon>
        <taxon>Azospirillaceae</taxon>
        <taxon>Skermanella</taxon>
    </lineage>
</organism>
<dbReference type="Gene3D" id="3.40.5.10">
    <property type="entry name" value="Ribosomal protein L9, N-terminal domain"/>
    <property type="match status" value="1"/>
</dbReference>
<reference evidence="10" key="1">
    <citation type="submission" date="2021-02" db="EMBL/GenBank/DDBJ databases">
        <title>Skermanella TT6 skin isolate.</title>
        <authorList>
            <person name="Lee K."/>
            <person name="Ganzorig M."/>
        </authorList>
    </citation>
    <scope>NUCLEOTIDE SEQUENCE</scope>
    <source>
        <strain evidence="10">TT6</strain>
    </source>
</reference>
<dbReference type="Pfam" id="PF01281">
    <property type="entry name" value="Ribosomal_L9_N"/>
    <property type="match status" value="1"/>
</dbReference>
<dbReference type="InterPro" id="IPR020069">
    <property type="entry name" value="Ribosomal_bL9_C"/>
</dbReference>
<keyword evidence="5 7" id="KW-0687">Ribonucleoprotein</keyword>
<dbReference type="InterPro" id="IPR000244">
    <property type="entry name" value="Ribosomal_bL9"/>
</dbReference>
<dbReference type="InterPro" id="IPR009027">
    <property type="entry name" value="Ribosomal_bL9/RNase_H1_N"/>
</dbReference>
<evidence type="ECO:0000256" key="5">
    <source>
        <dbReference type="ARBA" id="ARBA00023274"/>
    </source>
</evidence>
<dbReference type="SUPFAM" id="SSF55658">
    <property type="entry name" value="L9 N-domain-like"/>
    <property type="match status" value="1"/>
</dbReference>
<dbReference type="Gene3D" id="3.10.430.100">
    <property type="entry name" value="Ribosomal protein L9, C-terminal domain"/>
    <property type="match status" value="1"/>
</dbReference>
<keyword evidence="2 7" id="KW-0699">rRNA-binding</keyword>
<comment type="similarity">
    <text evidence="1 7">Belongs to the bacterial ribosomal protein bL9 family.</text>
</comment>
<keyword evidence="8" id="KW-0175">Coiled coil</keyword>
<evidence type="ECO:0000256" key="4">
    <source>
        <dbReference type="ARBA" id="ARBA00022980"/>
    </source>
</evidence>